<dbReference type="Proteomes" id="UP000294843">
    <property type="component" value="Unassembled WGS sequence"/>
</dbReference>
<protein>
    <submittedName>
        <fullName evidence="2">Uncharacterized protein</fullName>
    </submittedName>
</protein>
<accession>A0A4R6BYS3</accession>
<keyword evidence="1" id="KW-0812">Transmembrane</keyword>
<organism evidence="2 3">
    <name type="scientific">Macrococcus bovicus</name>
    <dbReference type="NCBI Taxonomy" id="69968"/>
    <lineage>
        <taxon>Bacteria</taxon>
        <taxon>Bacillati</taxon>
        <taxon>Bacillota</taxon>
        <taxon>Bacilli</taxon>
        <taxon>Bacillales</taxon>
        <taxon>Staphylococcaceae</taxon>
        <taxon>Macrococcus</taxon>
    </lineage>
</organism>
<keyword evidence="1" id="KW-1133">Transmembrane helix</keyword>
<dbReference type="EMBL" id="SCWF01000011">
    <property type="protein sequence ID" value="TDM13454.1"/>
    <property type="molecule type" value="Genomic_DNA"/>
</dbReference>
<sequence length="67" mass="7631">MKQNKNILAIVIVVTVLAVTASLLIAIQSFFNLKEIDHLVNQAEDNHLEYELIITNDLTNDYDFKAK</sequence>
<evidence type="ECO:0000313" key="3">
    <source>
        <dbReference type="Proteomes" id="UP000294843"/>
    </source>
</evidence>
<feature type="transmembrane region" description="Helical" evidence="1">
    <location>
        <begin position="7"/>
        <end position="31"/>
    </location>
</feature>
<evidence type="ECO:0000313" key="2">
    <source>
        <dbReference type="EMBL" id="TDM13454.1"/>
    </source>
</evidence>
<dbReference type="OrthoDB" id="2456736at2"/>
<reference evidence="2 3" key="1">
    <citation type="submission" date="2019-01" db="EMBL/GenBank/DDBJ databases">
        <title>Draft genome sequences of the type strains of six Macrococcus species.</title>
        <authorList>
            <person name="Mazhar S."/>
            <person name="Altermann E."/>
            <person name="Hill C."/>
            <person name="Mcauliffe O."/>
        </authorList>
    </citation>
    <scope>NUCLEOTIDE SEQUENCE [LARGE SCALE GENOMIC DNA]</scope>
    <source>
        <strain evidence="2 3">ATCC 51825</strain>
    </source>
</reference>
<dbReference type="AlphaFoldDB" id="A0A4R6BYS3"/>
<evidence type="ECO:0000256" key="1">
    <source>
        <dbReference type="SAM" id="Phobius"/>
    </source>
</evidence>
<gene>
    <name evidence="2" type="ORF">ERX55_09400</name>
</gene>
<keyword evidence="1" id="KW-0472">Membrane</keyword>
<name>A0A4R6BYS3_9STAP</name>
<comment type="caution">
    <text evidence="2">The sequence shown here is derived from an EMBL/GenBank/DDBJ whole genome shotgun (WGS) entry which is preliminary data.</text>
</comment>
<proteinExistence type="predicted"/>
<keyword evidence="3" id="KW-1185">Reference proteome</keyword>
<dbReference type="RefSeq" id="WP_133452320.1">
    <property type="nucleotide sequence ID" value="NZ_SCWF01000011.1"/>
</dbReference>